<dbReference type="InterPro" id="IPR000305">
    <property type="entry name" value="GIY-YIG_endonuc"/>
</dbReference>
<accession>A0A8B7ZKS2</accession>
<dbReference type="InterPro" id="IPR035901">
    <property type="entry name" value="GIY-YIG_endonuc_sf"/>
</dbReference>
<feature type="domain" description="GIY-YIG" evidence="1">
    <location>
        <begin position="172"/>
        <end position="252"/>
    </location>
</feature>
<reference evidence="3" key="1">
    <citation type="submission" date="2025-08" db="UniProtKB">
        <authorList>
            <consortium name="RefSeq"/>
        </authorList>
    </citation>
    <scope>IDENTIFICATION</scope>
</reference>
<evidence type="ECO:0000259" key="1">
    <source>
        <dbReference type="PROSITE" id="PS50164"/>
    </source>
</evidence>
<sequence>MWTTPSSSGSTGKTTFNSSWTTSTGFTAASNSPRNRRGMAAFRFLTLRCPEGRMEVLPGGFITSSPTPTDTFHHSKIKSSVNRTLIRRAYNICDQEHLHKQLHHISTALQRNGYQPKQIKTQDARSSPPPGRHTPHYIQHILSEHNIKVFHTAPLKIHGMLTSHKDRQDPHCRPGIYKIPCQCGKVYIGETGRDLPTRIKEHKAHGRKGDYEKSAIIKHFHAEDHTINWEEAHLIASIEQWYPRHIREALEISKHPTVPQDIGFSISDIWQPCSPPGLMGPLYPRPPPMGLLYPGNLPLPQPITN</sequence>
<evidence type="ECO:0000313" key="3">
    <source>
        <dbReference type="RefSeq" id="XP_022106084.1"/>
    </source>
</evidence>
<dbReference type="Pfam" id="PF01541">
    <property type="entry name" value="GIY-YIG"/>
    <property type="match status" value="1"/>
</dbReference>
<dbReference type="PANTHER" id="PTHR21301:SF11">
    <property type="entry name" value="GIY-YIG DOMAIN-CONTAINING PROTEIN"/>
    <property type="match status" value="1"/>
</dbReference>
<dbReference type="GeneID" id="110987567"/>
<dbReference type="SUPFAM" id="SSF82771">
    <property type="entry name" value="GIY-YIG endonuclease"/>
    <property type="match status" value="1"/>
</dbReference>
<dbReference type="AlphaFoldDB" id="A0A8B7ZKS2"/>
<protein>
    <submittedName>
        <fullName evidence="3">Uncharacterized protein LOC110987567</fullName>
    </submittedName>
</protein>
<dbReference type="OMA" id="REAICIQ"/>
<evidence type="ECO:0000313" key="2">
    <source>
        <dbReference type="Proteomes" id="UP000694845"/>
    </source>
</evidence>
<dbReference type="OrthoDB" id="6782675at2759"/>
<dbReference type="PROSITE" id="PS50164">
    <property type="entry name" value="GIY_YIG"/>
    <property type="match status" value="1"/>
</dbReference>
<gene>
    <name evidence="3" type="primary">LOC110987567</name>
</gene>
<dbReference type="InterPro" id="IPR058912">
    <property type="entry name" value="HTH_animal"/>
</dbReference>
<dbReference type="Proteomes" id="UP000694845">
    <property type="component" value="Unplaced"/>
</dbReference>
<dbReference type="Gene3D" id="3.40.1440.10">
    <property type="entry name" value="GIY-YIG endonuclease"/>
    <property type="match status" value="1"/>
</dbReference>
<proteinExistence type="predicted"/>
<keyword evidence="2" id="KW-1185">Reference proteome</keyword>
<dbReference type="CDD" id="cd10442">
    <property type="entry name" value="GIY-YIG_PLEs"/>
    <property type="match status" value="1"/>
</dbReference>
<organism evidence="2 3">
    <name type="scientific">Acanthaster planci</name>
    <name type="common">Crown-of-thorns starfish</name>
    <dbReference type="NCBI Taxonomy" id="133434"/>
    <lineage>
        <taxon>Eukaryota</taxon>
        <taxon>Metazoa</taxon>
        <taxon>Echinodermata</taxon>
        <taxon>Eleutherozoa</taxon>
        <taxon>Asterozoa</taxon>
        <taxon>Asteroidea</taxon>
        <taxon>Valvatacea</taxon>
        <taxon>Valvatida</taxon>
        <taxon>Acanthasteridae</taxon>
        <taxon>Acanthaster</taxon>
    </lineage>
</organism>
<dbReference type="PANTHER" id="PTHR21301">
    <property type="entry name" value="REVERSE TRANSCRIPTASE"/>
    <property type="match status" value="1"/>
</dbReference>
<dbReference type="RefSeq" id="XP_022106084.1">
    <property type="nucleotide sequence ID" value="XM_022250392.1"/>
</dbReference>
<name>A0A8B7ZKS2_ACAPL</name>
<dbReference type="Pfam" id="PF26215">
    <property type="entry name" value="HTH_animal"/>
    <property type="match status" value="1"/>
</dbReference>
<dbReference type="KEGG" id="aplc:110987567"/>